<dbReference type="KEGG" id="pcw:110203211"/>
<keyword evidence="2 5" id="KW-0479">Metal-binding</keyword>
<evidence type="ECO:0000313" key="8">
    <source>
        <dbReference type="RefSeq" id="XP_020835354.1"/>
    </source>
</evidence>
<comment type="catalytic activity">
    <reaction evidence="6">
        <text>L-tryptophan + O2 = N-formyl-L-kynurenine</text>
        <dbReference type="Rhea" id="RHEA:24536"/>
        <dbReference type="ChEBI" id="CHEBI:15379"/>
        <dbReference type="ChEBI" id="CHEBI:57912"/>
        <dbReference type="ChEBI" id="CHEBI:58629"/>
    </reaction>
</comment>
<dbReference type="GeneID" id="110203211"/>
<dbReference type="GO" id="GO:0033754">
    <property type="term" value="F:indoleamine 2,3-dioxygenase activity"/>
    <property type="evidence" value="ECO:0007669"/>
    <property type="project" value="TreeGrafter"/>
</dbReference>
<dbReference type="PANTHER" id="PTHR28657:SF4">
    <property type="entry name" value="INDOLEAMINE 2,3-DIOXYGENASE 2"/>
    <property type="match status" value="1"/>
</dbReference>
<reference evidence="8" key="1">
    <citation type="submission" date="2025-08" db="UniProtKB">
        <authorList>
            <consortium name="RefSeq"/>
        </authorList>
    </citation>
    <scope>IDENTIFICATION</scope>
    <source>
        <tissue evidence="8">Spleen</tissue>
    </source>
</reference>
<dbReference type="FunCoup" id="A0A6P5JW07">
    <property type="interactions" value="208"/>
</dbReference>
<dbReference type="RefSeq" id="XP_020835354.1">
    <property type="nucleotide sequence ID" value="XM_020979695.1"/>
</dbReference>
<evidence type="ECO:0000313" key="7">
    <source>
        <dbReference type="Proteomes" id="UP000515140"/>
    </source>
</evidence>
<dbReference type="PANTHER" id="PTHR28657">
    <property type="entry name" value="INDOLEAMINE 2,3-DIOXYGENASE"/>
    <property type="match status" value="1"/>
</dbReference>
<dbReference type="GO" id="GO:0005737">
    <property type="term" value="C:cytoplasm"/>
    <property type="evidence" value="ECO:0007669"/>
    <property type="project" value="UniProtKB-UniRule"/>
</dbReference>
<name>A0A6P5JW07_PHACI</name>
<dbReference type="InterPro" id="IPR037217">
    <property type="entry name" value="Trp/Indoleamine_2_3_dOase-like"/>
</dbReference>
<dbReference type="InterPro" id="IPR000898">
    <property type="entry name" value="Indolamine_dOase"/>
</dbReference>
<accession>A0A6P5JW07</accession>
<dbReference type="Proteomes" id="UP000515140">
    <property type="component" value="Unplaced"/>
</dbReference>
<evidence type="ECO:0000256" key="2">
    <source>
        <dbReference type="ARBA" id="ARBA00022723"/>
    </source>
</evidence>
<evidence type="ECO:0000256" key="3">
    <source>
        <dbReference type="ARBA" id="ARBA00023004"/>
    </source>
</evidence>
<comment type="similarity">
    <text evidence="1 6">Belongs to the indoleamine 2,3-dioxygenase family.</text>
</comment>
<gene>
    <name evidence="8" type="primary">IDO2</name>
</gene>
<evidence type="ECO:0000256" key="4">
    <source>
        <dbReference type="ARBA" id="ARBA00023079"/>
    </source>
</evidence>
<keyword evidence="6" id="KW-0560">Oxidoreductase</keyword>
<proteinExistence type="inferred from homology"/>
<keyword evidence="3 5" id="KW-0408">Iron</keyword>
<sequence>MDTSDVTSTVGDLEAQNMKLKKSPPFSLERFHISEDYGFLLPDPLKELSDYYMPWMEIAYNLPVMIESHQLRVRVDVMPLLSCHLLKGHKEQYLAHLLLSSITMGYVWQEGENNIPKVLPRNLALPLVEVSRTLGLPPILVHSDLVLANWKKKDPDGPLEIRNLDTIVSLPGGESLKGFILVTLLVEKAAVPGIKALAQAINAVLQPSDDDLLQALKQLKTSIAEMTKALRQMHDYVDPAIFYAAIRIFLSGNQTVREIWNKEDSKRNSKFSWKDNPAIPEGLIYEGVSEEPLKYSGGSAAQSTVFHAFDELLGVCHSKESTTFLHRMREYMPPSHRAFIEEVHSAPSLREYILSSGSCLLCEAYNQCVATLAELRSYHISIVAKYILTGAAKAKDGGLGHLPGPPQALAERGTGGTTVFCFLRSVRDTTLGRIIDPSD</sequence>
<dbReference type="GO" id="GO:0004833">
    <property type="term" value="F:L-tryptophan 2,3-dioxygenase activity"/>
    <property type="evidence" value="ECO:0007669"/>
    <property type="project" value="TreeGrafter"/>
</dbReference>
<dbReference type="EC" id="1.13.11.-" evidence="6"/>
<dbReference type="GO" id="GO:0019441">
    <property type="term" value="P:L-tryptophan catabolic process to kynurenine"/>
    <property type="evidence" value="ECO:0007669"/>
    <property type="project" value="UniProtKB-UniRule"/>
</dbReference>
<feature type="binding site" description="proximal binding residue" evidence="5">
    <location>
        <position position="379"/>
    </location>
    <ligand>
        <name>heme b</name>
        <dbReference type="ChEBI" id="CHEBI:60344"/>
    </ligand>
    <ligandPart>
        <name>Fe</name>
        <dbReference type="ChEBI" id="CHEBI:18248"/>
    </ligandPart>
</feature>
<dbReference type="Pfam" id="PF01231">
    <property type="entry name" value="IDO"/>
    <property type="match status" value="1"/>
</dbReference>
<dbReference type="GO" id="GO:0020037">
    <property type="term" value="F:heme binding"/>
    <property type="evidence" value="ECO:0007669"/>
    <property type="project" value="UniProtKB-UniRule"/>
</dbReference>
<dbReference type="GO" id="GO:0034354">
    <property type="term" value="P:'de novo' NAD+ biosynthetic process from L-tryptophan"/>
    <property type="evidence" value="ECO:0007669"/>
    <property type="project" value="TreeGrafter"/>
</dbReference>
<keyword evidence="4 6" id="KW-0823">Tryptophan catabolism</keyword>
<dbReference type="AlphaFoldDB" id="A0A6P5JW07"/>
<evidence type="ECO:0000256" key="1">
    <source>
        <dbReference type="ARBA" id="ARBA00007119"/>
    </source>
</evidence>
<keyword evidence="7" id="KW-1185">Reference proteome</keyword>
<keyword evidence="6" id="KW-0223">Dioxygenase</keyword>
<evidence type="ECO:0000256" key="6">
    <source>
        <dbReference type="RuleBase" id="RU369119"/>
    </source>
</evidence>
<dbReference type="CTD" id="169355"/>
<dbReference type="InParanoid" id="A0A6P5JW07"/>
<evidence type="ECO:0000256" key="5">
    <source>
        <dbReference type="PIRSR" id="PIRSR600898-1"/>
    </source>
</evidence>
<dbReference type="SUPFAM" id="SSF140959">
    <property type="entry name" value="Indolic compounds 2,3-dioxygenase-like"/>
    <property type="match status" value="1"/>
</dbReference>
<dbReference type="GO" id="GO:0046872">
    <property type="term" value="F:metal ion binding"/>
    <property type="evidence" value="ECO:0007669"/>
    <property type="project" value="UniProtKB-UniRule"/>
</dbReference>
<dbReference type="Gene3D" id="1.20.58.480">
    <property type="match status" value="1"/>
</dbReference>
<keyword evidence="5 6" id="KW-0349">Heme</keyword>
<dbReference type="GO" id="GO:0002376">
    <property type="term" value="P:immune system process"/>
    <property type="evidence" value="ECO:0007669"/>
    <property type="project" value="UniProtKB-KW"/>
</dbReference>
<comment type="function">
    <text evidence="6">Catalyzes the first and rate limiting step of the catabolism of tryptophan along the kynurenine pathway. Involved in immune regulation.</text>
</comment>
<organism evidence="7 8">
    <name type="scientific">Phascolarctos cinereus</name>
    <name type="common">Koala</name>
    <dbReference type="NCBI Taxonomy" id="38626"/>
    <lineage>
        <taxon>Eukaryota</taxon>
        <taxon>Metazoa</taxon>
        <taxon>Chordata</taxon>
        <taxon>Craniata</taxon>
        <taxon>Vertebrata</taxon>
        <taxon>Euteleostomi</taxon>
        <taxon>Mammalia</taxon>
        <taxon>Metatheria</taxon>
        <taxon>Diprotodontia</taxon>
        <taxon>Phascolarctidae</taxon>
        <taxon>Phascolarctos</taxon>
    </lineage>
</organism>
<protein>
    <recommendedName>
        <fullName evidence="6">Indoleamine 2,3-dioxygenase 2</fullName>
        <shortName evidence="6">IDO-2</shortName>
        <ecNumber evidence="6">1.13.11.-</ecNumber>
    </recommendedName>
</protein>
<keyword evidence="6" id="KW-0391">Immunity</keyword>